<dbReference type="Pfam" id="PF25137">
    <property type="entry name" value="ADH_Fe_C"/>
    <property type="match status" value="1"/>
</dbReference>
<keyword evidence="5" id="KW-1185">Reference proteome</keyword>
<dbReference type="Pfam" id="PF00465">
    <property type="entry name" value="Fe-ADH"/>
    <property type="match status" value="1"/>
</dbReference>
<evidence type="ECO:0000256" key="1">
    <source>
        <dbReference type="ARBA" id="ARBA00023002"/>
    </source>
</evidence>
<feature type="domain" description="Fe-containing alcohol dehydrogenase-like C-terminal" evidence="3">
    <location>
        <begin position="176"/>
        <end position="333"/>
    </location>
</feature>
<feature type="domain" description="Alcohol dehydrogenase iron-type/glycerol dehydrogenase GldA" evidence="2">
    <location>
        <begin position="5"/>
        <end position="163"/>
    </location>
</feature>
<name>A0A058ZKJ7_9RHOB</name>
<dbReference type="PANTHER" id="PTHR11496">
    <property type="entry name" value="ALCOHOL DEHYDROGENASE"/>
    <property type="match status" value="1"/>
</dbReference>
<dbReference type="Gene3D" id="3.40.50.1970">
    <property type="match status" value="1"/>
</dbReference>
<dbReference type="OrthoDB" id="9815791at2"/>
<proteinExistence type="predicted"/>
<dbReference type="PROSITE" id="PS00913">
    <property type="entry name" value="ADH_IRON_1"/>
    <property type="match status" value="1"/>
</dbReference>
<accession>A0A058ZKJ7</accession>
<dbReference type="InterPro" id="IPR018211">
    <property type="entry name" value="ADH_Fe_CS"/>
</dbReference>
<reference evidence="4 5" key="1">
    <citation type="submission" date="2013-04" db="EMBL/GenBank/DDBJ databases">
        <title>Shimia sp. 22II-S11-Z10 Genome Sequencing.</title>
        <authorList>
            <person name="Lai Q."/>
            <person name="Li G."/>
            <person name="Shao Z."/>
        </authorList>
    </citation>
    <scope>NUCLEOTIDE SEQUENCE [LARGE SCALE GENOMIC DNA]</scope>
    <source>
        <strain evidence="5">22II-S11-Z10</strain>
    </source>
</reference>
<evidence type="ECO:0000259" key="3">
    <source>
        <dbReference type="Pfam" id="PF25137"/>
    </source>
</evidence>
<dbReference type="InterPro" id="IPR039697">
    <property type="entry name" value="Alcohol_dehydrogenase_Fe"/>
</dbReference>
<dbReference type="PANTHER" id="PTHR11496:SF103">
    <property type="entry name" value="DEHYDROGENASE, PUTATIVE-RELATED"/>
    <property type="match status" value="1"/>
</dbReference>
<dbReference type="InterPro" id="IPR056798">
    <property type="entry name" value="ADH_Fe_C"/>
</dbReference>
<dbReference type="GO" id="GO:0046872">
    <property type="term" value="F:metal ion binding"/>
    <property type="evidence" value="ECO:0007669"/>
    <property type="project" value="InterPro"/>
</dbReference>
<evidence type="ECO:0000313" key="4">
    <source>
        <dbReference type="EMBL" id="KCV82149.1"/>
    </source>
</evidence>
<keyword evidence="1" id="KW-0560">Oxidoreductase</keyword>
<dbReference type="EMBL" id="AQQY01000005">
    <property type="protein sequence ID" value="KCV82149.1"/>
    <property type="molecule type" value="Genomic_DNA"/>
</dbReference>
<dbReference type="eggNOG" id="COG1454">
    <property type="taxonomic scope" value="Bacteria"/>
</dbReference>
<dbReference type="SUPFAM" id="SSF56796">
    <property type="entry name" value="Dehydroquinate synthase-like"/>
    <property type="match status" value="1"/>
</dbReference>
<dbReference type="GO" id="GO:0004022">
    <property type="term" value="F:alcohol dehydrogenase (NAD+) activity"/>
    <property type="evidence" value="ECO:0007669"/>
    <property type="project" value="TreeGrafter"/>
</dbReference>
<organism evidence="4 5">
    <name type="scientific">Actibacterium atlanticum</name>
    <dbReference type="NCBI Taxonomy" id="1461693"/>
    <lineage>
        <taxon>Bacteria</taxon>
        <taxon>Pseudomonadati</taxon>
        <taxon>Pseudomonadota</taxon>
        <taxon>Alphaproteobacteria</taxon>
        <taxon>Rhodobacterales</taxon>
        <taxon>Roseobacteraceae</taxon>
        <taxon>Actibacterium</taxon>
    </lineage>
</organism>
<dbReference type="AlphaFoldDB" id="A0A058ZKJ7"/>
<dbReference type="STRING" id="1461693.ATO10_09898"/>
<protein>
    <submittedName>
        <fullName evidence="4">Alcohol dehydrogenase</fullName>
    </submittedName>
</protein>
<evidence type="ECO:0000313" key="5">
    <source>
        <dbReference type="Proteomes" id="UP000024836"/>
    </source>
</evidence>
<sequence length="365" mass="38415">MQQRVIGAGTRRALAQTIAKIAPAGPVLVMGGSNSYPARALADVLDELPHRPALLLSSGALPDTQSLRQCWEQISDLPGCIVAVGGGRIMDLAKLLSTGLRNVDDLLDRVKDGAPPPRKLPLIALPTTAGSGSESTPFAVLYDHARKYSLDHPSQLPDAAIVDCDLMRSAPQRVRAASGLDALCQGIEALLSRKATAQSNALALRAIKQAKGALLASLADDRKAAAEMAQAANLAGRAIATTRTTVPHALSYSLTQEYGVAHGHAVALSMGAYLRHFGNALRRDTHLKPWTASYGGVLEMLDCSAPDEIPATWATFLAQTGLEPDLTSLHLPSSARLVAAQAVNPDRLRNSPLSLDTATLADLFA</sequence>
<dbReference type="Gene3D" id="1.20.1090.10">
    <property type="entry name" value="Dehydroquinate synthase-like - alpha domain"/>
    <property type="match status" value="1"/>
</dbReference>
<dbReference type="RefSeq" id="WP_051598071.1">
    <property type="nucleotide sequence ID" value="NZ_AQQY01000005.1"/>
</dbReference>
<gene>
    <name evidence="4" type="ORF">ATO10_09898</name>
</gene>
<dbReference type="InterPro" id="IPR001670">
    <property type="entry name" value="ADH_Fe/GldA"/>
</dbReference>
<comment type="caution">
    <text evidence="4">The sequence shown here is derived from an EMBL/GenBank/DDBJ whole genome shotgun (WGS) entry which is preliminary data.</text>
</comment>
<dbReference type="Proteomes" id="UP000024836">
    <property type="component" value="Unassembled WGS sequence"/>
</dbReference>
<evidence type="ECO:0000259" key="2">
    <source>
        <dbReference type="Pfam" id="PF00465"/>
    </source>
</evidence>